<dbReference type="Proteomes" id="UP000813461">
    <property type="component" value="Unassembled WGS sequence"/>
</dbReference>
<feature type="region of interest" description="Disordered" evidence="1">
    <location>
        <begin position="350"/>
        <end position="447"/>
    </location>
</feature>
<dbReference type="AlphaFoldDB" id="A0A8K0QWW6"/>
<accession>A0A8K0QWW6</accession>
<dbReference type="OrthoDB" id="10333669at2759"/>
<keyword evidence="3" id="KW-1185">Reference proteome</keyword>
<sequence length="447" mass="49693">MLLLRGGGQGNANAGAGRTNSLDSPRSRSTRATPTSYQQTPIDGFRPALSRDSSLESRTGQFFSLHGQNMGVSLVSEAANADTNQRAGTAPRFGPHWSFEKRFARDHDGVLHDHEWQHGIRSSMKDSPEDFDYRQGPTFPGDTAACIAKVSQGMKDLLRLGLYYSARPDFLQTMAEFKSFHIMSLGAETQTLFKIFALIVDQMRLSRLRFHQTYVDYLPAATTDQEHAVWAYYTDSLVDLHSQLAVFEFPRQPADSPADRLPDPVRFPYRQEDSCGSSHIMPSLRGGADTEDSSEMDAEREAALRGLPSRLSSVSSTNIPAWIKYDERRNSAPPQPKQYIVPHLRSLPRSRSVPVLSSELHRTSGRLSRRTTSNSRSSITSLQPQPSPVDEWLSKQPKNASATSPPPVPSDVESLPSSPEQEGEELTKEEADMLNERFQGTLRGKGD</sequence>
<comment type="caution">
    <text evidence="2">The sequence shown here is derived from an EMBL/GenBank/DDBJ whole genome shotgun (WGS) entry which is preliminary data.</text>
</comment>
<feature type="compositionally biased region" description="Gly residues" evidence="1">
    <location>
        <begin position="1"/>
        <end position="10"/>
    </location>
</feature>
<gene>
    <name evidence="2" type="ORF">FB567DRAFT_192686</name>
</gene>
<feature type="region of interest" description="Disordered" evidence="1">
    <location>
        <begin position="1"/>
        <end position="50"/>
    </location>
</feature>
<feature type="region of interest" description="Disordered" evidence="1">
    <location>
        <begin position="272"/>
        <end position="313"/>
    </location>
</feature>
<evidence type="ECO:0000313" key="2">
    <source>
        <dbReference type="EMBL" id="KAH7074274.1"/>
    </source>
</evidence>
<protein>
    <submittedName>
        <fullName evidence="2">Uncharacterized protein</fullName>
    </submittedName>
</protein>
<name>A0A8K0QWW6_9PLEO</name>
<reference evidence="2" key="1">
    <citation type="journal article" date="2021" name="Nat. Commun.">
        <title>Genetic determinants of endophytism in the Arabidopsis root mycobiome.</title>
        <authorList>
            <person name="Mesny F."/>
            <person name="Miyauchi S."/>
            <person name="Thiergart T."/>
            <person name="Pickel B."/>
            <person name="Atanasova L."/>
            <person name="Karlsson M."/>
            <person name="Huettel B."/>
            <person name="Barry K.W."/>
            <person name="Haridas S."/>
            <person name="Chen C."/>
            <person name="Bauer D."/>
            <person name="Andreopoulos W."/>
            <person name="Pangilinan J."/>
            <person name="LaButti K."/>
            <person name="Riley R."/>
            <person name="Lipzen A."/>
            <person name="Clum A."/>
            <person name="Drula E."/>
            <person name="Henrissat B."/>
            <person name="Kohler A."/>
            <person name="Grigoriev I.V."/>
            <person name="Martin F.M."/>
            <person name="Hacquard S."/>
        </authorList>
    </citation>
    <scope>NUCLEOTIDE SEQUENCE</scope>
    <source>
        <strain evidence="2">MPI-SDFR-AT-0120</strain>
    </source>
</reference>
<organism evidence="2 3">
    <name type="scientific">Paraphoma chrysanthemicola</name>
    <dbReference type="NCBI Taxonomy" id="798071"/>
    <lineage>
        <taxon>Eukaryota</taxon>
        <taxon>Fungi</taxon>
        <taxon>Dikarya</taxon>
        <taxon>Ascomycota</taxon>
        <taxon>Pezizomycotina</taxon>
        <taxon>Dothideomycetes</taxon>
        <taxon>Pleosporomycetidae</taxon>
        <taxon>Pleosporales</taxon>
        <taxon>Pleosporineae</taxon>
        <taxon>Phaeosphaeriaceae</taxon>
        <taxon>Paraphoma</taxon>
    </lineage>
</organism>
<proteinExistence type="predicted"/>
<feature type="compositionally biased region" description="Basic and acidic residues" evidence="1">
    <location>
        <begin position="425"/>
        <end position="435"/>
    </location>
</feature>
<feature type="compositionally biased region" description="Polar residues" evidence="1">
    <location>
        <begin position="30"/>
        <end position="41"/>
    </location>
</feature>
<evidence type="ECO:0000313" key="3">
    <source>
        <dbReference type="Proteomes" id="UP000813461"/>
    </source>
</evidence>
<dbReference type="EMBL" id="JAGMVJ010000021">
    <property type="protein sequence ID" value="KAH7074274.1"/>
    <property type="molecule type" value="Genomic_DNA"/>
</dbReference>
<evidence type="ECO:0000256" key="1">
    <source>
        <dbReference type="SAM" id="MobiDB-lite"/>
    </source>
</evidence>
<feature type="compositionally biased region" description="Low complexity" evidence="1">
    <location>
        <begin position="370"/>
        <end position="381"/>
    </location>
</feature>